<dbReference type="InterPro" id="IPR000571">
    <property type="entry name" value="Znf_CCCH"/>
</dbReference>
<name>A0A1C6YDY3_PLABE</name>
<dbReference type="Gene3D" id="3.30.1370.210">
    <property type="match status" value="1"/>
</dbReference>
<feature type="zinc finger region" description="C3H1-type" evidence="5">
    <location>
        <begin position="83"/>
        <end position="111"/>
    </location>
</feature>
<dbReference type="GO" id="GO:0003729">
    <property type="term" value="F:mRNA binding"/>
    <property type="evidence" value="ECO:0007669"/>
    <property type="project" value="InterPro"/>
</dbReference>
<dbReference type="PANTHER" id="PTHR12547">
    <property type="entry name" value="CCCH ZINC FINGER/TIS11-RELATED"/>
    <property type="match status" value="1"/>
</dbReference>
<dbReference type="EMBL" id="LT608272">
    <property type="protein sequence ID" value="SCO59847.1"/>
    <property type="molecule type" value="Genomic_DNA"/>
</dbReference>
<evidence type="ECO:0000256" key="3">
    <source>
        <dbReference type="ARBA" id="ARBA00022771"/>
    </source>
</evidence>
<evidence type="ECO:0000256" key="2">
    <source>
        <dbReference type="ARBA" id="ARBA00022737"/>
    </source>
</evidence>
<dbReference type="Pfam" id="PF00642">
    <property type="entry name" value="zf-CCCH"/>
    <property type="match status" value="1"/>
</dbReference>
<dbReference type="InterPro" id="IPR045877">
    <property type="entry name" value="ZFP36-like"/>
</dbReference>
<evidence type="ECO:0000256" key="5">
    <source>
        <dbReference type="PROSITE-ProRule" id="PRU00723"/>
    </source>
</evidence>
<dbReference type="Proteomes" id="UP000219974">
    <property type="component" value="Chromosome 8"/>
</dbReference>
<evidence type="ECO:0000259" key="7">
    <source>
        <dbReference type="PROSITE" id="PS50103"/>
    </source>
</evidence>
<feature type="zinc finger region" description="C3H1-type" evidence="5">
    <location>
        <begin position="50"/>
        <end position="77"/>
    </location>
</feature>
<protein>
    <submittedName>
        <fullName evidence="8">Zinc finger protein, putative</fullName>
    </submittedName>
</protein>
<dbReference type="SUPFAM" id="SSF90229">
    <property type="entry name" value="CCCH zinc finger"/>
    <property type="match status" value="2"/>
</dbReference>
<dbReference type="EMBL" id="LT608144">
    <property type="protein sequence ID" value="SCM21501.1"/>
    <property type="molecule type" value="Genomic_DNA"/>
</dbReference>
<dbReference type="Gene3D" id="4.10.1000.10">
    <property type="entry name" value="Zinc finger, CCCH-type"/>
    <property type="match status" value="1"/>
</dbReference>
<feature type="zinc finger region" description="C3H1-type" evidence="5">
    <location>
        <begin position="15"/>
        <end position="42"/>
    </location>
</feature>
<organism evidence="8 13">
    <name type="scientific">Plasmodium berghei</name>
    <dbReference type="NCBI Taxonomy" id="5821"/>
    <lineage>
        <taxon>Eukaryota</taxon>
        <taxon>Sar</taxon>
        <taxon>Alveolata</taxon>
        <taxon>Apicomplexa</taxon>
        <taxon>Aconoidasida</taxon>
        <taxon>Haemosporida</taxon>
        <taxon>Plasmodiidae</taxon>
        <taxon>Plasmodium</taxon>
        <taxon>Plasmodium (Vinckeia)</taxon>
    </lineage>
</organism>
<feature type="compositionally biased region" description="Low complexity" evidence="6">
    <location>
        <begin position="176"/>
        <end position="186"/>
    </location>
</feature>
<evidence type="ECO:0000313" key="12">
    <source>
        <dbReference type="Proteomes" id="UP000219974"/>
    </source>
</evidence>
<feature type="compositionally biased region" description="Polar residues" evidence="6">
    <location>
        <begin position="602"/>
        <end position="621"/>
    </location>
</feature>
<feature type="compositionally biased region" description="Basic and acidic residues" evidence="6">
    <location>
        <begin position="149"/>
        <end position="161"/>
    </location>
</feature>
<evidence type="ECO:0000313" key="9">
    <source>
        <dbReference type="EMBL" id="SCO59847.1"/>
    </source>
</evidence>
<feature type="compositionally biased region" description="Low complexity" evidence="6">
    <location>
        <begin position="195"/>
        <end position="205"/>
    </location>
</feature>
<dbReference type="Proteomes" id="UP000516480">
    <property type="component" value="Chromosome 8"/>
</dbReference>
<dbReference type="InterPro" id="IPR036855">
    <property type="entry name" value="Znf_CCCH_sf"/>
</dbReference>
<evidence type="ECO:0000256" key="6">
    <source>
        <dbReference type="SAM" id="MobiDB-lite"/>
    </source>
</evidence>
<dbReference type="SMART" id="SM00356">
    <property type="entry name" value="ZnF_C3H1"/>
    <property type="match status" value="3"/>
</dbReference>
<evidence type="ECO:0000256" key="1">
    <source>
        <dbReference type="ARBA" id="ARBA00022723"/>
    </source>
</evidence>
<accession>A0A1C6YDY3</accession>
<evidence type="ECO:0000313" key="8">
    <source>
        <dbReference type="EMBL" id="SCM21501.1"/>
    </source>
</evidence>
<feature type="region of interest" description="Disordered" evidence="6">
    <location>
        <begin position="886"/>
        <end position="910"/>
    </location>
</feature>
<gene>
    <name evidence="8" type="ORF">PBNK65NY_000163100</name>
    <name evidence="10" type="ORF">PBSP11A_000163100</name>
    <name evidence="9" type="ORF">PBSP11RLL_000163200</name>
</gene>
<keyword evidence="2" id="KW-0677">Repeat</keyword>
<feature type="domain" description="C3H1-type" evidence="7">
    <location>
        <begin position="50"/>
        <end position="77"/>
    </location>
</feature>
<proteinExistence type="predicted"/>
<dbReference type="AlphaFoldDB" id="A0A1C6YDY3"/>
<feature type="region of interest" description="Disordered" evidence="6">
    <location>
        <begin position="139"/>
        <end position="228"/>
    </location>
</feature>
<sequence length="1246" mass="143593">MNIDCLHNGSCKSELYKTQLCSFYAKGICARGNKCSWAHGELDVRPMPKFYKTRMCYTFLSGSYCEASKCTFAHTEEELRGSGKALRLCTKYFLDGYCSKADKCPMAHSINQLDPSVKFSSTELMSRVYNNEELENYKNRMGINNNENKQTDEVKGNHEDYNDNMNNADNEKDNSENNSKNNNDNKNGQRDNSRNNKINKSNQNNEYELRKGLGDSEDDVNKEKDKYNMNRFRNNENMKDSKKSPFNFYRNNERKTYKEYLIDTNQMNGCIGDIDKDEDILYNDILMNGDYMRRKNSTKENLINNKFENITSNGYHYNYDGIIEEREISNSKIYKYKNVNNGENADMFSNNYVNMKNLNMGNKAMLLNEYYKNNFSLAEHNTQNGENSKGNNNGNMNGVYGDANNFDRMSILRKMDKQSLLLNMNYDINFNSTKKFYNDKNEMNMNEEKNMFTKNSKNGDIINNPFFDPNISKYDDSKNCSNYFNENGINKKKENEENVENIENYKNMPIEFNYKNKSRTDRYGNNMTSLNLMNKMNDSVDVSDMNKVGFDEKNEKNINEMRQMNMNLESLIYNMNNINLCDGNKNEKESKNRILMQAFMKSSNDNSSLNAPSEKNVQNGNEEIKRNDESKINHESFEYYTNNIDYEFKKMIMDNEFLLDNNNGSNNINKYNEFNDQFVIPKSSNNNNEHIMSNYTVLSSNDLCNSMNAMTNFSNVNSVSNMSNACNIDDIGKKGNMNGLKANYYNNYKKNAINNMNNGIIKVNGNCNVEYENRKTNSSAKLNDLKDIRNDEINNFINEAVMDKSYIEKKMISSGEKVGQGGEIFDEGYSSLSSDASSSNDYDLKKGNKKMKKNIILNKKGNNIKKDILNEEQEINESLSDESTILLNGKGNDKMSENRMSSHHDMRNNDNTLNTSEYKWNVCMLNENNGNCINRNRNNNSSRNYDYLKNKFGNINENSMKYEDINKFLLGNNNNVSGYDFEKIFSNKKKVGENMNNQAETGTNNMNDLIDYQNRRNAMNKNKNGYNENGNLLSILQNGYSNINTNNISESNREIKNSNMISGVNNNMNGQVFSYNYFNKNNMNNVKNSCVNSKDNDDIISNTNFFSNVENGITDGMLNDSLNGGDQNYYINEHKKNDLSQISKNNYSNYFLDNSENHSSIANLNFYEMAYTNGGFSNYGHGNNNGNSENSKIDILNTKKNTQSTNVDDNNDSLSLNNKNGKNVLNSCTPLTYNFNDCMNASTKMI</sequence>
<dbReference type="Proteomes" id="UP000219860">
    <property type="component" value="Chromosome 8"/>
</dbReference>
<feature type="compositionally biased region" description="Basic and acidic residues" evidence="6">
    <location>
        <begin position="891"/>
        <end position="908"/>
    </location>
</feature>
<dbReference type="EMBL" id="LT608256">
    <property type="protein sequence ID" value="SCO61148.1"/>
    <property type="molecule type" value="Genomic_DNA"/>
</dbReference>
<feature type="domain" description="C3H1-type" evidence="7">
    <location>
        <begin position="83"/>
        <end position="111"/>
    </location>
</feature>
<reference evidence="11 12" key="1">
    <citation type="submission" date="2016-08" db="EMBL/GenBank/DDBJ databases">
        <authorList>
            <consortium name="Pathogen Informatics"/>
        </authorList>
    </citation>
    <scope>NUCLEOTIDE SEQUENCE [LARGE SCALE GENOMIC DNA]</scope>
    <source>
        <strain evidence="8 13">NK65 ny</strain>
        <strain evidence="10 11">SP11 Antwerpcl1</strain>
        <strain evidence="9 12">SP11 RLL</strain>
    </source>
</reference>
<dbReference type="GO" id="GO:0008270">
    <property type="term" value="F:zinc ion binding"/>
    <property type="evidence" value="ECO:0007669"/>
    <property type="project" value="UniProtKB-KW"/>
</dbReference>
<evidence type="ECO:0000313" key="10">
    <source>
        <dbReference type="EMBL" id="SCO61148.1"/>
    </source>
</evidence>
<feature type="compositionally biased region" description="Basic and acidic residues" evidence="6">
    <location>
        <begin position="207"/>
        <end position="228"/>
    </location>
</feature>
<dbReference type="PROSITE" id="PS50103">
    <property type="entry name" value="ZF_C3H1"/>
    <property type="match status" value="3"/>
</dbReference>
<feature type="domain" description="C3H1-type" evidence="7">
    <location>
        <begin position="15"/>
        <end position="42"/>
    </location>
</feature>
<feature type="region of interest" description="Disordered" evidence="6">
    <location>
        <begin position="602"/>
        <end position="629"/>
    </location>
</feature>
<dbReference type="OrthoDB" id="293532at2759"/>
<keyword evidence="4 5" id="KW-0862">Zinc</keyword>
<evidence type="ECO:0000313" key="11">
    <source>
        <dbReference type="Proteomes" id="UP000219860"/>
    </source>
</evidence>
<dbReference type="PANTHER" id="PTHR12547:SF18">
    <property type="entry name" value="PROTEIN TIS11"/>
    <property type="match status" value="1"/>
</dbReference>
<evidence type="ECO:0000313" key="13">
    <source>
        <dbReference type="Proteomes" id="UP000516480"/>
    </source>
</evidence>
<dbReference type="VEuPathDB" id="PlasmoDB:PBANKA_0828000"/>
<keyword evidence="1 5" id="KW-0479">Metal-binding</keyword>
<evidence type="ECO:0000256" key="4">
    <source>
        <dbReference type="ARBA" id="ARBA00022833"/>
    </source>
</evidence>
<keyword evidence="3 5" id="KW-0863">Zinc-finger</keyword>